<keyword evidence="1" id="KW-0812">Transmembrane</keyword>
<accession>A0A937XEZ2</accession>
<proteinExistence type="predicted"/>
<evidence type="ECO:0000256" key="1">
    <source>
        <dbReference type="SAM" id="Phobius"/>
    </source>
</evidence>
<comment type="caution">
    <text evidence="2">The sequence shown here is derived from an EMBL/GenBank/DDBJ whole genome shotgun (WGS) entry which is preliminary data.</text>
</comment>
<keyword evidence="1" id="KW-0472">Membrane</keyword>
<keyword evidence="1" id="KW-1133">Transmembrane helix</keyword>
<evidence type="ECO:0000313" key="2">
    <source>
        <dbReference type="EMBL" id="MBM3331114.1"/>
    </source>
</evidence>
<evidence type="ECO:0000313" key="3">
    <source>
        <dbReference type="Proteomes" id="UP000779900"/>
    </source>
</evidence>
<name>A0A937XEZ2_UNCW3</name>
<feature type="transmembrane region" description="Helical" evidence="1">
    <location>
        <begin position="153"/>
        <end position="171"/>
    </location>
</feature>
<feature type="transmembrane region" description="Helical" evidence="1">
    <location>
        <begin position="128"/>
        <end position="146"/>
    </location>
</feature>
<dbReference type="EMBL" id="VGIR01000019">
    <property type="protein sequence ID" value="MBM3331114.1"/>
    <property type="molecule type" value="Genomic_DNA"/>
</dbReference>
<feature type="transmembrane region" description="Helical" evidence="1">
    <location>
        <begin position="28"/>
        <end position="47"/>
    </location>
</feature>
<organism evidence="2 3">
    <name type="scientific">candidate division WOR-3 bacterium</name>
    <dbReference type="NCBI Taxonomy" id="2052148"/>
    <lineage>
        <taxon>Bacteria</taxon>
        <taxon>Bacteria division WOR-3</taxon>
    </lineage>
</organism>
<feature type="transmembrane region" description="Helical" evidence="1">
    <location>
        <begin position="177"/>
        <end position="200"/>
    </location>
</feature>
<reference evidence="2" key="1">
    <citation type="submission" date="2019-03" db="EMBL/GenBank/DDBJ databases">
        <title>Lake Tanganyika Metagenome-Assembled Genomes (MAGs).</title>
        <authorList>
            <person name="Tran P."/>
        </authorList>
    </citation>
    <scope>NUCLEOTIDE SEQUENCE</scope>
    <source>
        <strain evidence="2">K_DeepCast_150m_m2_040</strain>
    </source>
</reference>
<feature type="transmembrane region" description="Helical" evidence="1">
    <location>
        <begin position="53"/>
        <end position="73"/>
    </location>
</feature>
<protein>
    <submittedName>
        <fullName evidence="2">Uncharacterized protein</fullName>
    </submittedName>
</protein>
<sequence>MAKIVADATAVPAVDLQRRAYRVLNEDGIVDFALGLGLLFAGSYVGLNHAGGVNMTAWAGLAPVFVMLIARGLRKRFVYPRIGYARSRPASPAIVLTATMLLLLVAGLVVMTVYARRGVRPPATLMPWLLRAFALAGAATLALMGRQTGFARFYVHAGVIVAAVFASLAVHDVHRGLLLMLGLPGLVLLVTGLVCFFIFLRRHPKTTTEATHANS</sequence>
<dbReference type="Proteomes" id="UP000779900">
    <property type="component" value="Unassembled WGS sequence"/>
</dbReference>
<dbReference type="AlphaFoldDB" id="A0A937XEZ2"/>
<feature type="transmembrane region" description="Helical" evidence="1">
    <location>
        <begin position="93"/>
        <end position="116"/>
    </location>
</feature>
<gene>
    <name evidence="2" type="ORF">FJY68_04580</name>
</gene>